<dbReference type="PANTHER" id="PTHR43702:SF3">
    <property type="entry name" value="PROTEIN TSGA"/>
    <property type="match status" value="1"/>
</dbReference>
<evidence type="ECO:0000256" key="1">
    <source>
        <dbReference type="ARBA" id="ARBA00003321"/>
    </source>
</evidence>
<sequence>MKTPSPKHVVVPLLVVMSLMFIWNLSRNINDVLIPHLKRACQLTDFQSSLVQSAFFGGYFLLALPVGQFIRRFGYRAGMITGLLTAATGAMLFFPAAETRFYPLFLTALFIMAAGFTFLEVTATPYIARLGDPEGASSRLSLASAVGSIGATLGPFIGAQFLLHATDVPTSVVQQFTPTELTNYLYSEAQLVKIPYLSLAVLFTVLGILLFFITLPTIKEEGEDSLRLWSIFQFRHTVLGALGVFCYLGAEVGIVSFLIRYAKSLQLPNLSEQKAALFITLYMALVLAGRLAGAYLLRRIPPARALAVCAIGAFLLVMTSMLTTGFVSIYALSVVGLCTSVMYPILFTLSTKDLGAYTKTGSSLIIMSIVGGAIVPPLMGWISDGFGIKLAFSVPIVCYIYVLYYARKGYIISLAPLNPLKGTWTQLKPSTKSPL</sequence>
<dbReference type="InterPro" id="IPR050375">
    <property type="entry name" value="MFS_TsgA-like"/>
</dbReference>
<protein>
    <submittedName>
        <fullName evidence="13">L-fucose:H+ symporter permease</fullName>
    </submittedName>
</protein>
<keyword evidence="10 11" id="KW-0472">Membrane</keyword>
<feature type="transmembrane region" description="Helical" evidence="11">
    <location>
        <begin position="46"/>
        <end position="66"/>
    </location>
</feature>
<feature type="transmembrane region" description="Helical" evidence="11">
    <location>
        <begin position="388"/>
        <end position="406"/>
    </location>
</feature>
<feature type="transmembrane region" description="Helical" evidence="11">
    <location>
        <begin position="194"/>
        <end position="218"/>
    </location>
</feature>
<dbReference type="Proteomes" id="UP000441754">
    <property type="component" value="Unassembled WGS sequence"/>
</dbReference>
<dbReference type="GO" id="GO:0055056">
    <property type="term" value="F:D-glucose transmembrane transporter activity"/>
    <property type="evidence" value="ECO:0007669"/>
    <property type="project" value="InterPro"/>
</dbReference>
<keyword evidence="7" id="KW-0762">Sugar transport</keyword>
<name>A0A7K0EG15_9BACT</name>
<feature type="domain" description="Major facilitator superfamily (MFS) profile" evidence="12">
    <location>
        <begin position="12"/>
        <end position="411"/>
    </location>
</feature>
<dbReference type="NCBIfam" id="TIGR01272">
    <property type="entry name" value="gluP"/>
    <property type="match status" value="1"/>
</dbReference>
<feature type="transmembrane region" description="Helical" evidence="11">
    <location>
        <begin position="140"/>
        <end position="163"/>
    </location>
</feature>
<dbReference type="GO" id="GO:0005886">
    <property type="term" value="C:plasma membrane"/>
    <property type="evidence" value="ECO:0007669"/>
    <property type="project" value="UniProtKB-SubCell"/>
</dbReference>
<feature type="transmembrane region" description="Helical" evidence="11">
    <location>
        <begin position="101"/>
        <end position="128"/>
    </location>
</feature>
<evidence type="ECO:0000256" key="10">
    <source>
        <dbReference type="ARBA" id="ARBA00023136"/>
    </source>
</evidence>
<dbReference type="PANTHER" id="PTHR43702">
    <property type="entry name" value="L-FUCOSE-PROTON SYMPORTER"/>
    <property type="match status" value="1"/>
</dbReference>
<dbReference type="InterPro" id="IPR011701">
    <property type="entry name" value="MFS"/>
</dbReference>
<keyword evidence="6" id="KW-0997">Cell inner membrane</keyword>
<dbReference type="RefSeq" id="WP_154173256.1">
    <property type="nucleotide sequence ID" value="NZ_WJXZ01000001.1"/>
</dbReference>
<dbReference type="SUPFAM" id="SSF103473">
    <property type="entry name" value="MFS general substrate transporter"/>
    <property type="match status" value="1"/>
</dbReference>
<dbReference type="InterPro" id="IPR036259">
    <property type="entry name" value="MFS_trans_sf"/>
</dbReference>
<evidence type="ECO:0000256" key="11">
    <source>
        <dbReference type="SAM" id="Phobius"/>
    </source>
</evidence>
<comment type="caution">
    <text evidence="13">The sequence shown here is derived from an EMBL/GenBank/DDBJ whole genome shotgun (WGS) entry which is preliminary data.</text>
</comment>
<evidence type="ECO:0000256" key="4">
    <source>
        <dbReference type="ARBA" id="ARBA00022448"/>
    </source>
</evidence>
<evidence type="ECO:0000256" key="7">
    <source>
        <dbReference type="ARBA" id="ARBA00022597"/>
    </source>
</evidence>
<dbReference type="InterPro" id="IPR005964">
    <property type="entry name" value="Glc/Gal_transptr_bac"/>
</dbReference>
<organism evidence="13 14">
    <name type="scientific">Larkinella terrae</name>
    <dbReference type="NCBI Taxonomy" id="2025311"/>
    <lineage>
        <taxon>Bacteria</taxon>
        <taxon>Pseudomonadati</taxon>
        <taxon>Bacteroidota</taxon>
        <taxon>Cytophagia</taxon>
        <taxon>Cytophagales</taxon>
        <taxon>Spirosomataceae</taxon>
        <taxon>Larkinella</taxon>
    </lineage>
</organism>
<dbReference type="GO" id="GO:1904659">
    <property type="term" value="P:D-glucose transmembrane transport"/>
    <property type="evidence" value="ECO:0007669"/>
    <property type="project" value="InterPro"/>
</dbReference>
<comment type="similarity">
    <text evidence="3">Belongs to the major facilitator superfamily. FHS transporter (TC 2.A.1.7) family.</text>
</comment>
<keyword evidence="4" id="KW-0813">Transport</keyword>
<feature type="transmembrane region" description="Helical" evidence="11">
    <location>
        <begin position="279"/>
        <end position="297"/>
    </location>
</feature>
<keyword evidence="8 11" id="KW-0812">Transmembrane</keyword>
<dbReference type="GO" id="GO:0005354">
    <property type="term" value="F:galactose transmembrane transporter activity"/>
    <property type="evidence" value="ECO:0007669"/>
    <property type="project" value="InterPro"/>
</dbReference>
<gene>
    <name evidence="13" type="primary">fucP</name>
    <name evidence="13" type="ORF">GJJ30_03715</name>
</gene>
<comment type="subcellular location">
    <subcellularLocation>
        <location evidence="2">Cell inner membrane</location>
        <topology evidence="2">Multi-pass membrane protein</topology>
    </subcellularLocation>
</comment>
<dbReference type="OrthoDB" id="9795150at2"/>
<dbReference type="EMBL" id="WJXZ01000001">
    <property type="protein sequence ID" value="MRS60388.1"/>
    <property type="molecule type" value="Genomic_DNA"/>
</dbReference>
<evidence type="ECO:0000259" key="12">
    <source>
        <dbReference type="PROSITE" id="PS50850"/>
    </source>
</evidence>
<evidence type="ECO:0000256" key="5">
    <source>
        <dbReference type="ARBA" id="ARBA00022475"/>
    </source>
</evidence>
<feature type="transmembrane region" description="Helical" evidence="11">
    <location>
        <begin position="238"/>
        <end position="259"/>
    </location>
</feature>
<keyword evidence="14" id="KW-1185">Reference proteome</keyword>
<dbReference type="InterPro" id="IPR005275">
    <property type="entry name" value="Lfuc_symporter_FucP"/>
</dbReference>
<dbReference type="NCBIfam" id="TIGR00885">
    <property type="entry name" value="fucP"/>
    <property type="match status" value="1"/>
</dbReference>
<keyword evidence="5" id="KW-1003">Cell membrane</keyword>
<evidence type="ECO:0000256" key="8">
    <source>
        <dbReference type="ARBA" id="ARBA00022692"/>
    </source>
</evidence>
<dbReference type="GO" id="GO:0015535">
    <property type="term" value="F:fucose:proton symporter activity"/>
    <property type="evidence" value="ECO:0007669"/>
    <property type="project" value="InterPro"/>
</dbReference>
<evidence type="ECO:0000256" key="9">
    <source>
        <dbReference type="ARBA" id="ARBA00022989"/>
    </source>
</evidence>
<dbReference type="PROSITE" id="PS50850">
    <property type="entry name" value="MFS"/>
    <property type="match status" value="1"/>
</dbReference>
<reference evidence="13 14" key="1">
    <citation type="journal article" date="2018" name="Antonie Van Leeuwenhoek">
        <title>Larkinella terrae sp. nov., isolated from soil on Jeju Island, South Korea.</title>
        <authorList>
            <person name="Ten L.N."/>
            <person name="Jeon J."/>
            <person name="Park S.J."/>
            <person name="Park S."/>
            <person name="Lee S.Y."/>
            <person name="Kim M.K."/>
            <person name="Jung H.Y."/>
        </authorList>
    </citation>
    <scope>NUCLEOTIDE SEQUENCE [LARGE SCALE GENOMIC DNA]</scope>
    <source>
        <strain evidence="13 14">KCTC 52001</strain>
    </source>
</reference>
<feature type="transmembrane region" description="Helical" evidence="11">
    <location>
        <begin position="361"/>
        <end position="382"/>
    </location>
</feature>
<keyword evidence="9 11" id="KW-1133">Transmembrane helix</keyword>
<feature type="transmembrane region" description="Helical" evidence="11">
    <location>
        <begin position="329"/>
        <end position="349"/>
    </location>
</feature>
<accession>A0A7K0EG15</accession>
<feature type="transmembrane region" description="Helical" evidence="11">
    <location>
        <begin position="9"/>
        <end position="26"/>
    </location>
</feature>
<evidence type="ECO:0000313" key="13">
    <source>
        <dbReference type="EMBL" id="MRS60388.1"/>
    </source>
</evidence>
<dbReference type="InterPro" id="IPR020846">
    <property type="entry name" value="MFS_dom"/>
</dbReference>
<feature type="transmembrane region" description="Helical" evidence="11">
    <location>
        <begin position="304"/>
        <end position="323"/>
    </location>
</feature>
<feature type="transmembrane region" description="Helical" evidence="11">
    <location>
        <begin position="73"/>
        <end position="95"/>
    </location>
</feature>
<proteinExistence type="inferred from homology"/>
<dbReference type="CDD" id="cd17394">
    <property type="entry name" value="MFS_FucP_like"/>
    <property type="match status" value="1"/>
</dbReference>
<evidence type="ECO:0000256" key="3">
    <source>
        <dbReference type="ARBA" id="ARBA00009120"/>
    </source>
</evidence>
<evidence type="ECO:0000313" key="14">
    <source>
        <dbReference type="Proteomes" id="UP000441754"/>
    </source>
</evidence>
<dbReference type="Gene3D" id="1.20.1250.20">
    <property type="entry name" value="MFS general substrate transporter like domains"/>
    <property type="match status" value="2"/>
</dbReference>
<evidence type="ECO:0000256" key="2">
    <source>
        <dbReference type="ARBA" id="ARBA00004429"/>
    </source>
</evidence>
<comment type="function">
    <text evidence="1">Intake of glucose and galactose.</text>
</comment>
<dbReference type="AlphaFoldDB" id="A0A7K0EG15"/>
<dbReference type="Pfam" id="PF07690">
    <property type="entry name" value="MFS_1"/>
    <property type="match status" value="1"/>
</dbReference>
<evidence type="ECO:0000256" key="6">
    <source>
        <dbReference type="ARBA" id="ARBA00022519"/>
    </source>
</evidence>